<comment type="caution">
    <text evidence="1">The sequence shown here is derived from an EMBL/GenBank/DDBJ whole genome shotgun (WGS) entry which is preliminary data.</text>
</comment>
<proteinExistence type="predicted"/>
<evidence type="ECO:0000313" key="2">
    <source>
        <dbReference type="Proteomes" id="UP000314223"/>
    </source>
</evidence>
<organism evidence="1 2">
    <name type="scientific">Brevibacterium sediminis</name>
    <dbReference type="NCBI Taxonomy" id="1857024"/>
    <lineage>
        <taxon>Bacteria</taxon>
        <taxon>Bacillati</taxon>
        <taxon>Actinomycetota</taxon>
        <taxon>Actinomycetes</taxon>
        <taxon>Micrococcales</taxon>
        <taxon>Brevibacteriaceae</taxon>
        <taxon>Brevibacterium</taxon>
    </lineage>
</organism>
<gene>
    <name evidence="1" type="ORF">FHQ09_06625</name>
</gene>
<name>A0A5C4X3R2_9MICO</name>
<dbReference type="EMBL" id="VDMQ01000003">
    <property type="protein sequence ID" value="TNM55909.1"/>
    <property type="molecule type" value="Genomic_DNA"/>
</dbReference>
<sequence length="105" mass="12466">MRKFIRTERLTHEQIMAFCDEAERQGCRIRMSPADDNPITIHGTRRRAYLTWDAWQPEPRNSRQTGTLWPKPLPVSWIENGIPRRTITRPIRYPQRLIDALKIGD</sequence>
<dbReference type="Proteomes" id="UP000314223">
    <property type="component" value="Unassembled WGS sequence"/>
</dbReference>
<accession>A0A5C4X3R2</accession>
<dbReference type="AlphaFoldDB" id="A0A5C4X3R2"/>
<evidence type="ECO:0000313" key="1">
    <source>
        <dbReference type="EMBL" id="TNM55909.1"/>
    </source>
</evidence>
<dbReference type="RefSeq" id="WP_139468048.1">
    <property type="nucleotide sequence ID" value="NZ_VDMQ01000003.1"/>
</dbReference>
<protein>
    <submittedName>
        <fullName evidence="1">Uncharacterized protein</fullName>
    </submittedName>
</protein>
<reference evidence="1 2" key="1">
    <citation type="submission" date="2019-06" db="EMBL/GenBank/DDBJ databases">
        <authorList>
            <person name="Mardanova A.M."/>
            <person name="Pudova D.S."/>
            <person name="Shagimardanova E.I."/>
            <person name="Gogoleva N.E."/>
            <person name="Lutfullin M.T."/>
            <person name="Hadieva G.F."/>
            <person name="Sharipova M.R."/>
        </authorList>
    </citation>
    <scope>NUCLEOTIDE SEQUENCE [LARGE SCALE GENOMIC DNA]</scope>
    <source>
        <strain evidence="1 2">MG-1</strain>
    </source>
</reference>